<comment type="similarity">
    <text evidence="2">Belongs to the neuritin family.</text>
</comment>
<dbReference type="SUPFAM" id="SSF57716">
    <property type="entry name" value="Glucocorticoid receptor-like (DNA-binding domain)"/>
    <property type="match status" value="1"/>
</dbReference>
<evidence type="ECO:0000256" key="6">
    <source>
        <dbReference type="ARBA" id="ARBA00022723"/>
    </source>
</evidence>
<evidence type="ECO:0000256" key="12">
    <source>
        <dbReference type="ARBA" id="ARBA00023180"/>
    </source>
</evidence>
<keyword evidence="3" id="KW-1003">Cell membrane</keyword>
<dbReference type="Proteomes" id="UP000314294">
    <property type="component" value="Unassembled WGS sequence"/>
</dbReference>
<gene>
    <name evidence="20" type="primary">thap11</name>
    <name evidence="20" type="ORF">EYF80_002169</name>
</gene>
<keyword evidence="17" id="KW-0175">Coiled coil</keyword>
<keyword evidence="21" id="KW-1185">Reference proteome</keyword>
<keyword evidence="7" id="KW-0732">Signal</keyword>
<dbReference type="PANTHER" id="PTHR22794">
    <property type="entry name" value="THAP DOMAIN PROTEIN 11"/>
    <property type="match status" value="1"/>
</dbReference>
<evidence type="ECO:0000256" key="3">
    <source>
        <dbReference type="ARBA" id="ARBA00022475"/>
    </source>
</evidence>
<evidence type="ECO:0000256" key="15">
    <source>
        <dbReference type="ARBA" id="ARBA00039845"/>
    </source>
</evidence>
<keyword evidence="12" id="KW-0325">Glycoprotein</keyword>
<dbReference type="AlphaFoldDB" id="A0A4Z2JDW4"/>
<evidence type="ECO:0000256" key="17">
    <source>
        <dbReference type="SAM" id="Coils"/>
    </source>
</evidence>
<evidence type="ECO:0000256" key="7">
    <source>
        <dbReference type="ARBA" id="ARBA00022729"/>
    </source>
</evidence>
<dbReference type="OrthoDB" id="8948150at2759"/>
<dbReference type="GO" id="GO:0007399">
    <property type="term" value="P:nervous system development"/>
    <property type="evidence" value="ECO:0007669"/>
    <property type="project" value="InterPro"/>
</dbReference>
<evidence type="ECO:0000313" key="20">
    <source>
        <dbReference type="EMBL" id="TNN87452.1"/>
    </source>
</evidence>
<evidence type="ECO:0000259" key="19">
    <source>
        <dbReference type="PROSITE" id="PS50950"/>
    </source>
</evidence>
<accession>A0A4Z2JDW4</accession>
<dbReference type="SMART" id="SM00980">
    <property type="entry name" value="THAP"/>
    <property type="match status" value="1"/>
</dbReference>
<dbReference type="GO" id="GO:0008270">
    <property type="term" value="F:zinc ion binding"/>
    <property type="evidence" value="ECO:0007669"/>
    <property type="project" value="UniProtKB-KW"/>
</dbReference>
<dbReference type="EMBL" id="SRLO01000010">
    <property type="protein sequence ID" value="TNN87452.1"/>
    <property type="molecule type" value="Genomic_DNA"/>
</dbReference>
<evidence type="ECO:0000256" key="5">
    <source>
        <dbReference type="ARBA" id="ARBA00022622"/>
    </source>
</evidence>
<dbReference type="CDD" id="cd22291">
    <property type="entry name" value="cc_THAP11_C"/>
    <property type="match status" value="1"/>
</dbReference>
<evidence type="ECO:0000256" key="18">
    <source>
        <dbReference type="SAM" id="MobiDB-lite"/>
    </source>
</evidence>
<dbReference type="GO" id="GO:0098552">
    <property type="term" value="C:side of membrane"/>
    <property type="evidence" value="ECO:0007669"/>
    <property type="project" value="UniProtKB-KW"/>
</dbReference>
<dbReference type="InterPro" id="IPR006612">
    <property type="entry name" value="THAP_Znf"/>
</dbReference>
<feature type="region of interest" description="Disordered" evidence="18">
    <location>
        <begin position="388"/>
        <end position="424"/>
    </location>
</feature>
<dbReference type="InterPro" id="IPR026144">
    <property type="entry name" value="Neuritin_fam"/>
</dbReference>
<evidence type="ECO:0000256" key="9">
    <source>
        <dbReference type="ARBA" id="ARBA00022833"/>
    </source>
</evidence>
<sequence>MPGFTCCVPGCYNNSHRDRELRFYTFPKDTTLRELWLRNISRAGVSGCFSTFQPTTGHRVCSVHFTGGRKTYTIRVPSLFPLRGINERRSRRGRGRKVSVTAATSGVVISNAEGNAGGEASDDSITVVQIGQNGEYLGTARLPAQSEGTCYSADELTADDSSVEAASAPVQYVSVTSSPLDHSYSLTTGTTSTELLRKLNEQRDIIALMEVKMKEMKASIRELRVNEAKLQEEVRDRDRLLYGNSSVGASYIRASGSEVGLVEPTMKSQPGLATMLLPIALCLSLVTVCLGAAVPYACGSIYKSFAQCLLTLGDSLVDTQKDQSTQDIDSICRSWNAFHVCANSALAGCPGEAAAVWESLRQESRKTEFSGNLYDMCASRTTLPASIVPAAQSPPTSDQTNQDKLKGQTNKHSSTAGTLLLPSPALLEETQEDDPSTWTTLKELLDVFSKGSSVKAFSPVAASLGA</sequence>
<keyword evidence="5" id="KW-0336">GPI-anchor</keyword>
<evidence type="ECO:0000256" key="13">
    <source>
        <dbReference type="ARBA" id="ARBA00023288"/>
    </source>
</evidence>
<keyword evidence="6" id="KW-0479">Metal-binding</keyword>
<evidence type="ECO:0000313" key="21">
    <source>
        <dbReference type="Proteomes" id="UP000314294"/>
    </source>
</evidence>
<dbReference type="PROSITE" id="PS50950">
    <property type="entry name" value="ZF_THAP"/>
    <property type="match status" value="1"/>
</dbReference>
<evidence type="ECO:0000256" key="1">
    <source>
        <dbReference type="ARBA" id="ARBA00004609"/>
    </source>
</evidence>
<dbReference type="SMART" id="SM00692">
    <property type="entry name" value="DM3"/>
    <property type="match status" value="1"/>
</dbReference>
<dbReference type="GO" id="GO:0005654">
    <property type="term" value="C:nucleoplasm"/>
    <property type="evidence" value="ECO:0007669"/>
    <property type="project" value="TreeGrafter"/>
</dbReference>
<dbReference type="Pfam" id="PF15056">
    <property type="entry name" value="NRN1"/>
    <property type="match status" value="1"/>
</dbReference>
<feature type="coiled-coil region" evidence="17">
    <location>
        <begin position="206"/>
        <end position="233"/>
    </location>
</feature>
<evidence type="ECO:0000256" key="10">
    <source>
        <dbReference type="ARBA" id="ARBA00023125"/>
    </source>
</evidence>
<keyword evidence="10 16" id="KW-0238">DNA-binding</keyword>
<reference evidence="20 21" key="1">
    <citation type="submission" date="2019-03" db="EMBL/GenBank/DDBJ databases">
        <title>First draft genome of Liparis tanakae, snailfish: a comprehensive survey of snailfish specific genes.</title>
        <authorList>
            <person name="Kim W."/>
            <person name="Song I."/>
            <person name="Jeong J.-H."/>
            <person name="Kim D."/>
            <person name="Kim S."/>
            <person name="Ryu S."/>
            <person name="Song J.Y."/>
            <person name="Lee S.K."/>
        </authorList>
    </citation>
    <scope>NUCLEOTIDE SEQUENCE [LARGE SCALE GENOMIC DNA]</scope>
    <source>
        <tissue evidence="20">Muscle</tissue>
    </source>
</reference>
<keyword evidence="4" id="KW-0678">Repressor</keyword>
<comment type="caution">
    <text evidence="20">The sequence shown here is derived from an EMBL/GenBank/DDBJ whole genome shotgun (WGS) entry which is preliminary data.</text>
</comment>
<keyword evidence="11" id="KW-0472">Membrane</keyword>
<keyword evidence="13" id="KW-0449">Lipoprotein</keyword>
<evidence type="ECO:0000256" key="4">
    <source>
        <dbReference type="ARBA" id="ARBA00022491"/>
    </source>
</evidence>
<feature type="domain" description="THAP-type" evidence="19">
    <location>
        <begin position="1"/>
        <end position="80"/>
    </location>
</feature>
<comment type="subcellular location">
    <subcellularLocation>
        <location evidence="1">Cell membrane</location>
        <topology evidence="1">Lipid-anchor</topology>
        <topology evidence="1">GPI-anchor</topology>
    </subcellularLocation>
</comment>
<dbReference type="GO" id="GO:0006357">
    <property type="term" value="P:regulation of transcription by RNA polymerase II"/>
    <property type="evidence" value="ECO:0007669"/>
    <property type="project" value="TreeGrafter"/>
</dbReference>
<evidence type="ECO:0000256" key="8">
    <source>
        <dbReference type="ARBA" id="ARBA00022771"/>
    </source>
</evidence>
<evidence type="ECO:0000256" key="14">
    <source>
        <dbReference type="ARBA" id="ARBA00038368"/>
    </source>
</evidence>
<evidence type="ECO:0000256" key="16">
    <source>
        <dbReference type="PROSITE-ProRule" id="PRU00309"/>
    </source>
</evidence>
<evidence type="ECO:0000256" key="2">
    <source>
        <dbReference type="ARBA" id="ARBA00008377"/>
    </source>
</evidence>
<organism evidence="20 21">
    <name type="scientific">Liparis tanakae</name>
    <name type="common">Tanaka's snailfish</name>
    <dbReference type="NCBI Taxonomy" id="230148"/>
    <lineage>
        <taxon>Eukaryota</taxon>
        <taxon>Metazoa</taxon>
        <taxon>Chordata</taxon>
        <taxon>Craniata</taxon>
        <taxon>Vertebrata</taxon>
        <taxon>Euteleostomi</taxon>
        <taxon>Actinopterygii</taxon>
        <taxon>Neopterygii</taxon>
        <taxon>Teleostei</taxon>
        <taxon>Neoteleostei</taxon>
        <taxon>Acanthomorphata</taxon>
        <taxon>Eupercaria</taxon>
        <taxon>Perciformes</taxon>
        <taxon>Cottioidei</taxon>
        <taxon>Cottales</taxon>
        <taxon>Liparidae</taxon>
        <taxon>Liparis</taxon>
    </lineage>
</organism>
<keyword evidence="9" id="KW-0862">Zinc</keyword>
<dbReference type="PANTHER" id="PTHR22794:SF2">
    <property type="entry name" value="THAP DOMAIN-CONTAINING PROTEIN 11"/>
    <property type="match status" value="1"/>
</dbReference>
<dbReference type="GO" id="GO:0005886">
    <property type="term" value="C:plasma membrane"/>
    <property type="evidence" value="ECO:0007669"/>
    <property type="project" value="UniProtKB-SubCell"/>
</dbReference>
<dbReference type="GO" id="GO:0000978">
    <property type="term" value="F:RNA polymerase II cis-regulatory region sequence-specific DNA binding"/>
    <property type="evidence" value="ECO:0007669"/>
    <property type="project" value="TreeGrafter"/>
</dbReference>
<proteinExistence type="inferred from homology"/>
<protein>
    <recommendedName>
        <fullName evidence="15">THAP domain-containing protein 11</fullName>
    </recommendedName>
</protein>
<comment type="similarity">
    <text evidence="14">Belongs to the THAP11 family.</text>
</comment>
<name>A0A4Z2JDW4_9TELE</name>
<evidence type="ECO:0000256" key="11">
    <source>
        <dbReference type="ARBA" id="ARBA00023136"/>
    </source>
</evidence>
<keyword evidence="8 16" id="KW-0863">Zinc-finger</keyword>
<feature type="compositionally biased region" description="Polar residues" evidence="18">
    <location>
        <begin position="407"/>
        <end position="417"/>
    </location>
</feature>
<dbReference type="Pfam" id="PF05485">
    <property type="entry name" value="THAP"/>
    <property type="match status" value="1"/>
</dbReference>